<dbReference type="InterPro" id="IPR005932">
    <property type="entry name" value="RocA"/>
</dbReference>
<dbReference type="SUPFAM" id="SSF53720">
    <property type="entry name" value="ALDH-like"/>
    <property type="match status" value="1"/>
</dbReference>
<dbReference type="PANTHER" id="PTHR42862:SF1">
    <property type="entry name" value="DELTA-1-PYRROLINE-5-CARBOXYLATE DEHYDROGENASE 2, ISOFORM A-RELATED"/>
    <property type="match status" value="1"/>
</dbReference>
<keyword evidence="1" id="KW-0560">Oxidoreductase</keyword>
<dbReference type="Gene3D" id="3.20.20.220">
    <property type="match status" value="1"/>
</dbReference>
<sequence length="987" mass="110845">MTSENFLESSIQQIGRTLAKHSKASTTTILSQRWWNDLLMDWGMRDEDFKVQLFRFVDVLPTLKTDEQFTRVLAEYFGSTPILPKPLKWSLNKLPSFWVGSHIGALVLRRQFLRMAHTFMAGDSMANAMPVLEKLWRSGRCASVDLLGEATVSESESDAYRDHCLDALRVFHDHAQRWPTNTLLEQDHHGLLPRTNLSIKISALYSQLDPADPEGSFEGVASRLRPILNLATQLPASITFDLEQYELKDVTYEIFMRILSEPDYRNFPYAGIALQTYLRDADITLDRLVDWVRQRGTPITIRLVKGAYWDAENIQNEQRGWPIPVLRHKVETDANFEYISGKLFAHPTLFRPAFGTHNLRSLAHAEAIAQANNFGPQDYEYQSLFGMAESLQHAVVQYGRRVRVYTPVGELIPGMAYLVRRLLENTSNESFISKQRDHETPLEVLLAPPQPFSVSGSPPLPHSQNVQSPFENEPHTDFSREPARQAMRHALEKVKKELGQTIIFPVPSSLGSLKDEIVSTNPSRPKDIIARIPIYAPTQVEAAIQAAQKAWKHWRTTTPDTRADYLCRVAELIRQRRHELVAWEIFETGKPWREADGDIAEAIDFLEFYARDMRRLGRPQRLGQAPGELNHLEWRPRGLAVVISPWNFSLAIPTGLVSSALVTGNAVLFKPSERSPMMGYHLFQLFQEAGLPSGVLHFMPGGPEVGKALVSHPQIHVIAFTGSKEAGLHIIQQASKVAPGQHHVPHAIAEMGGKNAIIIDETADLDEAVQGVLYSFTGYQGQKCSACSRVIALEPVYADFIDRLTQAARSLNVGAPEDPKNHMGPMIDERALLKVRQYVDIAHQEGKVLLDRVMDQEGWFQGPVIVGNIQPHHRLAQEEIFGPVVSVLKAESFEAALTMAMQSDFALTGGIYSRSPMNIQKARESFDVGNFYINRPITGSLVGRQPFGGHRLSGVGTKAGGEGYLQQFMVQRVTSENTMRRGFAPTQ</sequence>
<dbReference type="RefSeq" id="WP_313831418.1">
    <property type="nucleotide sequence ID" value="NZ_JAQOUE010000001.1"/>
</dbReference>
<dbReference type="InterPro" id="IPR041514">
    <property type="entry name" value="PutA_N"/>
</dbReference>
<dbReference type="Proteomes" id="UP001250932">
    <property type="component" value="Unassembled WGS sequence"/>
</dbReference>
<dbReference type="InterPro" id="IPR050485">
    <property type="entry name" value="Proline_metab_enzyme"/>
</dbReference>
<evidence type="ECO:0000313" key="8">
    <source>
        <dbReference type="Proteomes" id="UP001250932"/>
    </source>
</evidence>
<dbReference type="Gene3D" id="3.40.309.10">
    <property type="entry name" value="Aldehyde Dehydrogenase, Chain A, domain 2"/>
    <property type="match status" value="1"/>
</dbReference>
<dbReference type="InterPro" id="IPR025703">
    <property type="entry name" value="Bifunct_PutA"/>
</dbReference>
<dbReference type="Pfam" id="PF18083">
    <property type="entry name" value="PutA_N"/>
    <property type="match status" value="1"/>
</dbReference>
<dbReference type="PANTHER" id="PTHR42862">
    <property type="entry name" value="DELTA-1-PYRROLINE-5-CARBOXYLATE DEHYDROGENASE 1, ISOFORM A-RELATED"/>
    <property type="match status" value="1"/>
</dbReference>
<accession>A0ABU3K3U0</accession>
<comment type="caution">
    <text evidence="7">The sequence shown here is derived from an EMBL/GenBank/DDBJ whole genome shotgun (WGS) entry which is preliminary data.</text>
</comment>
<feature type="domain" description="Proline dehydrogenase" evidence="5">
    <location>
        <begin position="132"/>
        <end position="433"/>
    </location>
</feature>
<evidence type="ECO:0000259" key="4">
    <source>
        <dbReference type="Pfam" id="PF00171"/>
    </source>
</evidence>
<evidence type="ECO:0000259" key="5">
    <source>
        <dbReference type="Pfam" id="PF01619"/>
    </source>
</evidence>
<dbReference type="InterPro" id="IPR002872">
    <property type="entry name" value="Proline_DH_dom"/>
</dbReference>
<gene>
    <name evidence="7" type="ORF">PPG34_01775</name>
</gene>
<dbReference type="InterPro" id="IPR016162">
    <property type="entry name" value="Ald_DH_N"/>
</dbReference>
<keyword evidence="2" id="KW-0520">NAD</keyword>
<dbReference type="CDD" id="cd07124">
    <property type="entry name" value="ALDH_PutA-P5CDH-RocA"/>
    <property type="match status" value="1"/>
</dbReference>
<name>A0ABU3K3U0_9BACT</name>
<dbReference type="Pfam" id="PF00171">
    <property type="entry name" value="Aldedh"/>
    <property type="match status" value="1"/>
</dbReference>
<evidence type="ECO:0000256" key="3">
    <source>
        <dbReference type="SAM" id="MobiDB-lite"/>
    </source>
</evidence>
<dbReference type="PIRSF" id="PIRSF000197">
    <property type="entry name" value="Bifunct_PutA"/>
    <property type="match status" value="1"/>
</dbReference>
<dbReference type="Gene3D" id="3.40.605.10">
    <property type="entry name" value="Aldehyde Dehydrogenase, Chain A, domain 1"/>
    <property type="match status" value="1"/>
</dbReference>
<dbReference type="InterPro" id="IPR015590">
    <property type="entry name" value="Aldehyde_DH_dom"/>
</dbReference>
<evidence type="ECO:0000259" key="6">
    <source>
        <dbReference type="Pfam" id="PF18083"/>
    </source>
</evidence>
<protein>
    <submittedName>
        <fullName evidence="7">Proline dehydrogenase family protein</fullName>
    </submittedName>
</protein>
<dbReference type="InterPro" id="IPR016161">
    <property type="entry name" value="Ald_DH/histidinol_DH"/>
</dbReference>
<feature type="compositionally biased region" description="Polar residues" evidence="3">
    <location>
        <begin position="454"/>
        <end position="470"/>
    </location>
</feature>
<feature type="domain" description="Aldehyde dehydrogenase" evidence="4">
    <location>
        <begin position="516"/>
        <end position="970"/>
    </location>
</feature>
<organism evidence="7 8">
    <name type="scientific">Candidatus Nitronereus thalassa</name>
    <dbReference type="NCBI Taxonomy" id="3020898"/>
    <lineage>
        <taxon>Bacteria</taxon>
        <taxon>Pseudomonadati</taxon>
        <taxon>Nitrospirota</taxon>
        <taxon>Nitrospiria</taxon>
        <taxon>Nitrospirales</taxon>
        <taxon>Nitrospiraceae</taxon>
        <taxon>Candidatus Nitronereus</taxon>
    </lineage>
</organism>
<evidence type="ECO:0000256" key="2">
    <source>
        <dbReference type="ARBA" id="ARBA00023027"/>
    </source>
</evidence>
<feature type="region of interest" description="Disordered" evidence="3">
    <location>
        <begin position="454"/>
        <end position="477"/>
    </location>
</feature>
<reference evidence="7 8" key="1">
    <citation type="journal article" date="2023" name="ISME J.">
        <title>Cultivation and genomic characterization of novel and ubiquitous marine nitrite-oxidizing bacteria from the Nitrospirales.</title>
        <authorList>
            <person name="Mueller A.J."/>
            <person name="Daebeler A."/>
            <person name="Herbold C.W."/>
            <person name="Kirkegaard R.H."/>
            <person name="Daims H."/>
        </authorList>
    </citation>
    <scope>NUCLEOTIDE SEQUENCE [LARGE SCALE GENOMIC DNA]</scope>
    <source>
        <strain evidence="7 8">EB</strain>
    </source>
</reference>
<proteinExistence type="predicted"/>
<evidence type="ECO:0000256" key="1">
    <source>
        <dbReference type="ARBA" id="ARBA00023002"/>
    </source>
</evidence>
<evidence type="ECO:0000313" key="7">
    <source>
        <dbReference type="EMBL" id="MDT7041059.1"/>
    </source>
</evidence>
<dbReference type="Pfam" id="PF01619">
    <property type="entry name" value="Pro_dh"/>
    <property type="match status" value="1"/>
</dbReference>
<keyword evidence="8" id="KW-1185">Reference proteome</keyword>
<dbReference type="InterPro" id="IPR016163">
    <property type="entry name" value="Ald_DH_C"/>
</dbReference>
<feature type="domain" description="Proline utilization A N-terminal" evidence="6">
    <location>
        <begin position="8"/>
        <end position="119"/>
    </location>
</feature>
<dbReference type="SUPFAM" id="SSF51730">
    <property type="entry name" value="FAD-linked oxidoreductase"/>
    <property type="match status" value="1"/>
</dbReference>
<dbReference type="EMBL" id="JAQOUE010000001">
    <property type="protein sequence ID" value="MDT7041059.1"/>
    <property type="molecule type" value="Genomic_DNA"/>
</dbReference>
<dbReference type="InterPro" id="IPR029041">
    <property type="entry name" value="FAD-linked_oxidoreductase-like"/>
</dbReference>